<sequence>MIKIYSVFGKWRKKDVTFLNSLNLNRQIEEGYFGFTIEEGVKYNKLINHYSKVDSIFNKTRPEEFNIKQATVLFSKKDLKDSENYVLEICAPATGFPQPEDGSYASITFNSECGEYQVNKTQISSFQINKMNWKKNQVAFTLNGEPDYMFVKRDFFLTVFEPLGLKSRDVIIFKTGKVSNDTVQLVVPIAESNLKIERSLYDIHDPKDSCNSKQYGVQTMDFFPPFEKEFKFLICKTKEEFFGGRKRIIINKYFCDILVKNGIIKYNSNFLIPMKTK</sequence>
<protein>
    <submittedName>
        <fullName evidence="1">Uncharacterized protein</fullName>
    </submittedName>
</protein>
<gene>
    <name evidence="1" type="ORF">SAMN05660703_1245</name>
</gene>
<proteinExistence type="predicted"/>
<dbReference type="STRING" id="504486.SAMN05660703_1245"/>
<organism evidence="1 2">
    <name type="scientific">Cellulophaga tyrosinoxydans</name>
    <dbReference type="NCBI Taxonomy" id="504486"/>
    <lineage>
        <taxon>Bacteria</taxon>
        <taxon>Pseudomonadati</taxon>
        <taxon>Bacteroidota</taxon>
        <taxon>Flavobacteriia</taxon>
        <taxon>Flavobacteriales</taxon>
        <taxon>Flavobacteriaceae</taxon>
        <taxon>Cellulophaga</taxon>
    </lineage>
</organism>
<reference evidence="1 2" key="1">
    <citation type="submission" date="2017-04" db="EMBL/GenBank/DDBJ databases">
        <authorList>
            <person name="Afonso C.L."/>
            <person name="Miller P.J."/>
            <person name="Scott M.A."/>
            <person name="Spackman E."/>
            <person name="Goraichik I."/>
            <person name="Dimitrov K.M."/>
            <person name="Suarez D.L."/>
            <person name="Swayne D.E."/>
        </authorList>
    </citation>
    <scope>NUCLEOTIDE SEQUENCE [LARGE SCALE GENOMIC DNA]</scope>
    <source>
        <strain evidence="1 2">DSM 21164</strain>
    </source>
</reference>
<evidence type="ECO:0000313" key="2">
    <source>
        <dbReference type="Proteomes" id="UP000192360"/>
    </source>
</evidence>
<name>A0A1W1Z7I4_9FLAO</name>
<dbReference type="RefSeq" id="WP_084060506.1">
    <property type="nucleotide sequence ID" value="NZ_FWXO01000001.1"/>
</dbReference>
<dbReference type="OrthoDB" id="1441153at2"/>
<dbReference type="AlphaFoldDB" id="A0A1W1Z7I4"/>
<keyword evidence="2" id="KW-1185">Reference proteome</keyword>
<accession>A0A1W1Z7I4</accession>
<dbReference type="EMBL" id="FWXO01000001">
    <property type="protein sequence ID" value="SMC44410.1"/>
    <property type="molecule type" value="Genomic_DNA"/>
</dbReference>
<dbReference type="Proteomes" id="UP000192360">
    <property type="component" value="Unassembled WGS sequence"/>
</dbReference>
<evidence type="ECO:0000313" key="1">
    <source>
        <dbReference type="EMBL" id="SMC44410.1"/>
    </source>
</evidence>